<keyword evidence="1" id="KW-0812">Transmembrane</keyword>
<keyword evidence="1" id="KW-1133">Transmembrane helix</keyword>
<gene>
    <name evidence="2" type="ORF">BN55_03905</name>
</gene>
<dbReference type="STRING" id="1423758.FC41_GL000170"/>
<comment type="caution">
    <text evidence="2">The sequence shown here is derived from an EMBL/GenBank/DDBJ whole genome shotgun (WGS) entry which is preliminary data.</text>
</comment>
<sequence>MKISNRQFQLLKKRFILSYIIAEILFLIGGIIYIRSQNFLGAGIIGLGALFFTYAWIMRNQKGYKILRREFDNVLSIRELMAQYGRNSVIGGLAFLTALLLGVVYCVNNFVTHNWPETILFVIAFYLVQDLRSYFRVNYKLGDE</sequence>
<dbReference type="AlphaFoldDB" id="I7IV98"/>
<dbReference type="GeneID" id="82846348"/>
<feature type="transmembrane region" description="Helical" evidence="1">
    <location>
        <begin position="40"/>
        <end position="58"/>
    </location>
</feature>
<dbReference type="RefSeq" id="WP_008469677.1">
    <property type="nucleotide sequence ID" value="NZ_AYZP01000001.1"/>
</dbReference>
<evidence type="ECO:0000313" key="2">
    <source>
        <dbReference type="EMBL" id="CCI81068.1"/>
    </source>
</evidence>
<reference evidence="2 3" key="1">
    <citation type="submission" date="2012-06" db="EMBL/GenBank/DDBJ databases">
        <title>Draft Genome Sequence of Lactobacillus hominis Strain CRBIP 24.179T, isolated from human intestine.</title>
        <authorList>
            <person name="Cousin S."/>
            <person name="Ma L."/>
            <person name="Bizet C."/>
            <person name="Loux V."/>
            <person name="Bouchier C."/>
            <person name="Clermont D."/>
            <person name="Creno S."/>
        </authorList>
    </citation>
    <scope>NUCLEOTIDE SEQUENCE [LARGE SCALE GENOMIC DNA]</scope>
    <source>
        <strain evidence="3">CRBIP 24.179T</strain>
    </source>
</reference>
<dbReference type="Proteomes" id="UP000009320">
    <property type="component" value="Unassembled WGS sequence"/>
</dbReference>
<evidence type="ECO:0000256" key="1">
    <source>
        <dbReference type="SAM" id="Phobius"/>
    </source>
</evidence>
<keyword evidence="1" id="KW-0472">Membrane</keyword>
<proteinExistence type="predicted"/>
<feature type="transmembrane region" description="Helical" evidence="1">
    <location>
        <begin position="16"/>
        <end position="34"/>
    </location>
</feature>
<protein>
    <submittedName>
        <fullName evidence="2">YkoY family integral membrane protein</fullName>
    </submittedName>
</protein>
<feature type="transmembrane region" description="Helical" evidence="1">
    <location>
        <begin position="88"/>
        <end position="112"/>
    </location>
</feature>
<keyword evidence="3" id="KW-1185">Reference proteome</keyword>
<evidence type="ECO:0000313" key="3">
    <source>
        <dbReference type="Proteomes" id="UP000009320"/>
    </source>
</evidence>
<organism evidence="2 3">
    <name type="scientific">Lactobacillus hominis DSM 23910 = CRBIP 24.179</name>
    <dbReference type="NCBI Taxonomy" id="1423758"/>
    <lineage>
        <taxon>Bacteria</taxon>
        <taxon>Bacillati</taxon>
        <taxon>Bacillota</taxon>
        <taxon>Bacilli</taxon>
        <taxon>Lactobacillales</taxon>
        <taxon>Lactobacillaceae</taxon>
        <taxon>Lactobacillus</taxon>
    </lineage>
</organism>
<dbReference type="PATRIC" id="fig|1423758.3.peg.174"/>
<name>I7IV98_9LACO</name>
<accession>I7IV98</accession>
<dbReference type="EMBL" id="CAKE01000001">
    <property type="protein sequence ID" value="CCI81068.1"/>
    <property type="molecule type" value="Genomic_DNA"/>
</dbReference>